<protein>
    <submittedName>
        <fullName evidence="1">Uncharacterized protein</fullName>
    </submittedName>
</protein>
<evidence type="ECO:0000313" key="2">
    <source>
        <dbReference type="Proteomes" id="UP000054549"/>
    </source>
</evidence>
<dbReference type="Proteomes" id="UP000054549">
    <property type="component" value="Unassembled WGS sequence"/>
</dbReference>
<gene>
    <name evidence="1" type="ORF">M378DRAFT_762796</name>
</gene>
<sequence length="154" mass="17386">MTTMILRPSADSSVLCGELVNINCGEGGKSYAISFPEAILITGDSTLSWMFRSLRYHQENLHAVCSQMKSISVKFLLSQSIEGKRSPSSKRSSNREHHYTAMFLTGTLKSGASQLLWITPLNQDSRKGSKDYWIMNHYQSVSLSKTIFRLDTWK</sequence>
<evidence type="ECO:0000313" key="1">
    <source>
        <dbReference type="EMBL" id="KIL69036.1"/>
    </source>
</evidence>
<dbReference type="HOGENOM" id="CLU_1703764_0_0_1"/>
<accession>A0A0C2XHW9</accession>
<proteinExistence type="predicted"/>
<name>A0A0C2XHW9_AMAMK</name>
<dbReference type="InParanoid" id="A0A0C2XHW9"/>
<dbReference type="AlphaFoldDB" id="A0A0C2XHW9"/>
<keyword evidence="2" id="KW-1185">Reference proteome</keyword>
<dbReference type="EMBL" id="KN818226">
    <property type="protein sequence ID" value="KIL69036.1"/>
    <property type="molecule type" value="Genomic_DNA"/>
</dbReference>
<organism evidence="1 2">
    <name type="scientific">Amanita muscaria (strain Koide BX008)</name>
    <dbReference type="NCBI Taxonomy" id="946122"/>
    <lineage>
        <taxon>Eukaryota</taxon>
        <taxon>Fungi</taxon>
        <taxon>Dikarya</taxon>
        <taxon>Basidiomycota</taxon>
        <taxon>Agaricomycotina</taxon>
        <taxon>Agaricomycetes</taxon>
        <taxon>Agaricomycetidae</taxon>
        <taxon>Agaricales</taxon>
        <taxon>Pluteineae</taxon>
        <taxon>Amanitaceae</taxon>
        <taxon>Amanita</taxon>
    </lineage>
</organism>
<reference evidence="1 2" key="1">
    <citation type="submission" date="2014-04" db="EMBL/GenBank/DDBJ databases">
        <title>Evolutionary Origins and Diversification of the Mycorrhizal Mutualists.</title>
        <authorList>
            <consortium name="DOE Joint Genome Institute"/>
            <consortium name="Mycorrhizal Genomics Consortium"/>
            <person name="Kohler A."/>
            <person name="Kuo A."/>
            <person name="Nagy L.G."/>
            <person name="Floudas D."/>
            <person name="Copeland A."/>
            <person name="Barry K.W."/>
            <person name="Cichocki N."/>
            <person name="Veneault-Fourrey C."/>
            <person name="LaButti K."/>
            <person name="Lindquist E.A."/>
            <person name="Lipzen A."/>
            <person name="Lundell T."/>
            <person name="Morin E."/>
            <person name="Murat C."/>
            <person name="Riley R."/>
            <person name="Ohm R."/>
            <person name="Sun H."/>
            <person name="Tunlid A."/>
            <person name="Henrissat B."/>
            <person name="Grigoriev I.V."/>
            <person name="Hibbett D.S."/>
            <person name="Martin F."/>
        </authorList>
    </citation>
    <scope>NUCLEOTIDE SEQUENCE [LARGE SCALE GENOMIC DNA]</scope>
    <source>
        <strain evidence="1 2">Koide BX008</strain>
    </source>
</reference>